<gene>
    <name evidence="1" type="ORF">DLAC_09394</name>
</gene>
<evidence type="ECO:0008006" key="3">
    <source>
        <dbReference type="Google" id="ProtNLM"/>
    </source>
</evidence>
<sequence length="621" mass="71813">MLFKKIGKLFKPKEEVNSTIENFQLPDIILLRILNELVKEIYYFEDSHQNRLKSFIMTFTIVNKNIRDNLLKKVFLREKYSISDSNSLQCYLRISKYITFKKGIDFGLGNLKSKETLLKEFRDHLIEKSVPLHLTKLQLQIRWIIEILKHLQGINNDIVKSITVWSISSLQISTTTSLTDNDDRDMSGQIGPYNIDTLRIVFDDQNDYIRNFNSELYGIINAETVKKLNVDYFGSKGRPDSIKFKALCNVYSPISLSISYDCLVLLPDIIQELIRNQKLEILKLVIGYDKENVIPDFFRVLKEHPSLTELKLLFTNCDIDTLPNIIVDYLSSNRVLRSLYLDPKGQLLFSLQPNSRDLAKHNTIRNTSLQRLSTIPFLLNVLDHWDEGNPNLEEIQLHFSELERCSSTEGFVNIYKKFPNLSVLSSTFSGEALQIHNESMVNLVIKHCPSLKELVFSATRTCPSISLIQHIVSSSLVKLCLHIQITSSNNYAEHIHLLFSSNIKTLENVEIRSLVLTDILSKSIIENTTIYSLDIRIKFKNHFKFLSKLLSKNSSLHTLTYCTSSSMFENSEHSHIPKFLNSLERNQTLKSFEFYSDSGPSLNIPKEYLKKYNKIIFDKLL</sequence>
<reference evidence="1 2" key="1">
    <citation type="submission" date="2015-12" db="EMBL/GenBank/DDBJ databases">
        <title>Dictyostelia acquired genes for synthesis and detection of signals that induce cell-type specialization by lateral gene transfer from prokaryotes.</title>
        <authorList>
            <person name="Gloeckner G."/>
            <person name="Schaap P."/>
        </authorList>
    </citation>
    <scope>NUCLEOTIDE SEQUENCE [LARGE SCALE GENOMIC DNA]</scope>
    <source>
        <strain evidence="1 2">TK</strain>
    </source>
</reference>
<dbReference type="Proteomes" id="UP000076078">
    <property type="component" value="Unassembled WGS sequence"/>
</dbReference>
<dbReference type="AlphaFoldDB" id="A0A151Z9Y2"/>
<keyword evidence="2" id="KW-1185">Reference proteome</keyword>
<comment type="caution">
    <text evidence="1">The sequence shown here is derived from an EMBL/GenBank/DDBJ whole genome shotgun (WGS) entry which is preliminary data.</text>
</comment>
<dbReference type="EMBL" id="LODT01000037">
    <property type="protein sequence ID" value="KYQ90756.1"/>
    <property type="molecule type" value="Genomic_DNA"/>
</dbReference>
<accession>A0A151Z9Y2</accession>
<dbReference type="InParanoid" id="A0A151Z9Y2"/>
<proteinExistence type="predicted"/>
<protein>
    <recommendedName>
        <fullName evidence="3">F-box domain-containing protein</fullName>
    </recommendedName>
</protein>
<evidence type="ECO:0000313" key="1">
    <source>
        <dbReference type="EMBL" id="KYQ90756.1"/>
    </source>
</evidence>
<evidence type="ECO:0000313" key="2">
    <source>
        <dbReference type="Proteomes" id="UP000076078"/>
    </source>
</evidence>
<organism evidence="1 2">
    <name type="scientific">Tieghemostelium lacteum</name>
    <name type="common">Slime mold</name>
    <name type="synonym">Dictyostelium lacteum</name>
    <dbReference type="NCBI Taxonomy" id="361077"/>
    <lineage>
        <taxon>Eukaryota</taxon>
        <taxon>Amoebozoa</taxon>
        <taxon>Evosea</taxon>
        <taxon>Eumycetozoa</taxon>
        <taxon>Dictyostelia</taxon>
        <taxon>Dictyosteliales</taxon>
        <taxon>Raperosteliaceae</taxon>
        <taxon>Tieghemostelium</taxon>
    </lineage>
</organism>
<name>A0A151Z9Y2_TIELA</name>